<accession>A0A418KKW6</accession>
<feature type="region of interest" description="Disordered" evidence="1">
    <location>
        <begin position="116"/>
        <end position="181"/>
    </location>
</feature>
<feature type="compositionally biased region" description="Pro residues" evidence="1">
    <location>
        <begin position="121"/>
        <end position="169"/>
    </location>
</feature>
<organism evidence="3 4">
    <name type="scientific">Jiangella rhizosphaerae</name>
    <dbReference type="NCBI Taxonomy" id="2293569"/>
    <lineage>
        <taxon>Bacteria</taxon>
        <taxon>Bacillati</taxon>
        <taxon>Actinomycetota</taxon>
        <taxon>Actinomycetes</taxon>
        <taxon>Jiangellales</taxon>
        <taxon>Jiangellaceae</taxon>
        <taxon>Jiangella</taxon>
    </lineage>
</organism>
<feature type="non-terminal residue" evidence="3">
    <location>
        <position position="181"/>
    </location>
</feature>
<name>A0A418KKW6_9ACTN</name>
<protein>
    <recommendedName>
        <fullName evidence="5">SH3 domain-containing protein</fullName>
    </recommendedName>
</protein>
<gene>
    <name evidence="3" type="ORF">DY240_22635</name>
</gene>
<evidence type="ECO:0000256" key="2">
    <source>
        <dbReference type="SAM" id="SignalP"/>
    </source>
</evidence>
<sequence>MQGLRVLPATAAAALLFAVAPAAAAEEAAATGARAGCDDAGGSDITGSDAIRVSLSDGRTRLSVTVRDERYRITAVGVKGGPDWEVYTSPPFTGLSVSNPGGNLREITDWFVCGFRSGGERPPPTDWVSPTPVPTPTATPPPSATPTPSPSRTPTATPTPTPTPSPTPSPTATTTPAPAAP</sequence>
<evidence type="ECO:0000256" key="1">
    <source>
        <dbReference type="SAM" id="MobiDB-lite"/>
    </source>
</evidence>
<comment type="caution">
    <text evidence="3">The sequence shown here is derived from an EMBL/GenBank/DDBJ whole genome shotgun (WGS) entry which is preliminary data.</text>
</comment>
<evidence type="ECO:0008006" key="5">
    <source>
        <dbReference type="Google" id="ProtNLM"/>
    </source>
</evidence>
<dbReference type="Proteomes" id="UP000284057">
    <property type="component" value="Unassembled WGS sequence"/>
</dbReference>
<dbReference type="AlphaFoldDB" id="A0A418KKW6"/>
<keyword evidence="4" id="KW-1185">Reference proteome</keyword>
<dbReference type="EMBL" id="QUAL01000229">
    <property type="protein sequence ID" value="RIQ16891.1"/>
    <property type="molecule type" value="Genomic_DNA"/>
</dbReference>
<evidence type="ECO:0000313" key="4">
    <source>
        <dbReference type="Proteomes" id="UP000284057"/>
    </source>
</evidence>
<keyword evidence="2" id="KW-0732">Signal</keyword>
<evidence type="ECO:0000313" key="3">
    <source>
        <dbReference type="EMBL" id="RIQ16891.1"/>
    </source>
</evidence>
<proteinExistence type="predicted"/>
<reference evidence="3 4" key="1">
    <citation type="submission" date="2018-09" db="EMBL/GenBank/DDBJ databases">
        <title>Isolation, diversity and antifungal activity of actinobacteria from wheat.</title>
        <authorList>
            <person name="Han C."/>
        </authorList>
    </citation>
    <scope>NUCLEOTIDE SEQUENCE [LARGE SCALE GENOMIC DNA]</scope>
    <source>
        <strain evidence="3 4">NEAU-YY265</strain>
    </source>
</reference>
<feature type="signal peptide" evidence="2">
    <location>
        <begin position="1"/>
        <end position="24"/>
    </location>
</feature>
<feature type="compositionally biased region" description="Low complexity" evidence="1">
    <location>
        <begin position="170"/>
        <end position="181"/>
    </location>
</feature>
<feature type="chain" id="PRO_5019118159" description="SH3 domain-containing protein" evidence="2">
    <location>
        <begin position="25"/>
        <end position="181"/>
    </location>
</feature>